<dbReference type="Gene3D" id="6.10.250.1510">
    <property type="match status" value="1"/>
</dbReference>
<evidence type="ECO:0000313" key="2">
    <source>
        <dbReference type="Proteomes" id="UP000292919"/>
    </source>
</evidence>
<dbReference type="RefSeq" id="WP_118230766.1">
    <property type="nucleotide sequence ID" value="NZ_JAQDZC010000031.1"/>
</dbReference>
<protein>
    <submittedName>
        <fullName evidence="1">HindIII family type II restriction endonuclease</fullName>
    </submittedName>
</protein>
<dbReference type="InterPro" id="IPR019043">
    <property type="entry name" value="Restrct_endonuc_II_HindIII"/>
</dbReference>
<keyword evidence="2" id="KW-1185">Reference proteome</keyword>
<keyword evidence="1" id="KW-0255">Endonuclease</keyword>
<dbReference type="Gene3D" id="3.40.91.70">
    <property type="entry name" value="Type II restriction endonuclease, HindIII"/>
    <property type="match status" value="1"/>
</dbReference>
<dbReference type="Pfam" id="PF09518">
    <property type="entry name" value="RE_HindIII"/>
    <property type="match status" value="1"/>
</dbReference>
<proteinExistence type="predicted"/>
<reference evidence="1 2" key="1">
    <citation type="submission" date="2018-12" db="EMBL/GenBank/DDBJ databases">
        <title>First genome draft of Desulfovibrio legallis sp. nov.</title>
        <authorList>
            <person name="Ben Dhia O."/>
            <person name="Najjari A."/>
            <person name="Ferjani R."/>
            <person name="Fhoula I."/>
            <person name="Fardeau M.-L."/>
            <person name="Boudabbous A."/>
            <person name="Ouzari H.I."/>
        </authorList>
    </citation>
    <scope>NUCLEOTIDE SEQUENCE [LARGE SCALE GENOMIC DNA]</scope>
    <source>
        <strain evidence="1 2">H1T</strain>
    </source>
</reference>
<dbReference type="InterPro" id="IPR038373">
    <property type="entry name" value="Restrct_endonuc_II_HindIII_sf"/>
</dbReference>
<sequence length="288" mass="33097">MFETLLKKITKESSQNFDIASNNLTEFINKEKKFIELIKQIGTIPESIPHDSTEEKLFSKASDAVLARAFRELGLKASVIKERADTADVIAKSQYFGYTLVADAKAFRLSRTAKNQKDFKVSALSCWRKDSEYAVLCGPYFQYPKTGSQIYSQAIDNNVCLLSWEHILFMIKKNIKETERVNMSAIWGFSGDYAKKIIAANQKKCFLKDFSNTLTSIFNYNINDFELLLNMQKSTIRERAQTEKAFWENEKKIISAYSKGKAIRELIATKKINEKIKQIDDHIARFSI</sequence>
<keyword evidence="1" id="KW-0540">Nuclease</keyword>
<accession>A0A6H3F6H1</accession>
<keyword evidence="1" id="KW-0378">Hydrolase</keyword>
<dbReference type="AlphaFoldDB" id="A0A6H3F6H1"/>
<dbReference type="EMBL" id="SIXC01000019">
    <property type="protein sequence ID" value="TBH78195.1"/>
    <property type="molecule type" value="Genomic_DNA"/>
</dbReference>
<gene>
    <name evidence="1" type="ORF">EB812_11295</name>
</gene>
<name>A0A6H3F6H1_9BACT</name>
<comment type="caution">
    <text evidence="1">The sequence shown here is derived from an EMBL/GenBank/DDBJ whole genome shotgun (WGS) entry which is preliminary data.</text>
</comment>
<evidence type="ECO:0000313" key="1">
    <source>
        <dbReference type="EMBL" id="TBH78195.1"/>
    </source>
</evidence>
<dbReference type="GO" id="GO:0004519">
    <property type="term" value="F:endonuclease activity"/>
    <property type="evidence" value="ECO:0007669"/>
    <property type="project" value="UniProtKB-KW"/>
</dbReference>
<dbReference type="Proteomes" id="UP000292919">
    <property type="component" value="Unassembled WGS sequence"/>
</dbReference>
<organism evidence="1 2">
    <name type="scientific">Desulfovibrio legallii</name>
    <dbReference type="NCBI Taxonomy" id="571438"/>
    <lineage>
        <taxon>Bacteria</taxon>
        <taxon>Pseudomonadati</taxon>
        <taxon>Thermodesulfobacteriota</taxon>
        <taxon>Desulfovibrionia</taxon>
        <taxon>Desulfovibrionales</taxon>
        <taxon>Desulfovibrionaceae</taxon>
        <taxon>Desulfovibrio</taxon>
    </lineage>
</organism>